<dbReference type="InParanoid" id="M4E4R3"/>
<organism evidence="1 2">
    <name type="scientific">Brassica campestris</name>
    <name type="common">Field mustard</name>
    <dbReference type="NCBI Taxonomy" id="3711"/>
    <lineage>
        <taxon>Eukaryota</taxon>
        <taxon>Viridiplantae</taxon>
        <taxon>Streptophyta</taxon>
        <taxon>Embryophyta</taxon>
        <taxon>Tracheophyta</taxon>
        <taxon>Spermatophyta</taxon>
        <taxon>Magnoliopsida</taxon>
        <taxon>eudicotyledons</taxon>
        <taxon>Gunneridae</taxon>
        <taxon>Pentapetalae</taxon>
        <taxon>rosids</taxon>
        <taxon>malvids</taxon>
        <taxon>Brassicales</taxon>
        <taxon>Brassicaceae</taxon>
        <taxon>Brassiceae</taxon>
        <taxon>Brassica</taxon>
    </lineage>
</organism>
<dbReference type="HOGENOM" id="CLU_2925844_0_0_1"/>
<dbReference type="EnsemblPlants" id="Bra023767.1">
    <property type="protein sequence ID" value="Bra023767.1-P"/>
    <property type="gene ID" value="Bra023767"/>
</dbReference>
<keyword evidence="2" id="KW-1185">Reference proteome</keyword>
<reference evidence="1 2" key="1">
    <citation type="journal article" date="2011" name="Nat. Genet.">
        <title>The genome of the mesopolyploid crop species Brassica rapa.</title>
        <authorList>
            <consortium name="Brassica rapa Genome Sequencing Project Consortium"/>
            <person name="Wang X."/>
            <person name="Wang H."/>
            <person name="Wang J."/>
            <person name="Sun R."/>
            <person name="Wu J."/>
            <person name="Liu S."/>
            <person name="Bai Y."/>
            <person name="Mun J.H."/>
            <person name="Bancroft I."/>
            <person name="Cheng F."/>
            <person name="Huang S."/>
            <person name="Li X."/>
            <person name="Hua W."/>
            <person name="Wang J."/>
            <person name="Wang X."/>
            <person name="Freeling M."/>
            <person name="Pires J.C."/>
            <person name="Paterson A.H."/>
            <person name="Chalhoub B."/>
            <person name="Wang B."/>
            <person name="Hayward A."/>
            <person name="Sharpe A.G."/>
            <person name="Park B.S."/>
            <person name="Weisshaar B."/>
            <person name="Liu B."/>
            <person name="Li B."/>
            <person name="Liu B."/>
            <person name="Tong C."/>
            <person name="Song C."/>
            <person name="Duran C."/>
            <person name="Peng C."/>
            <person name="Geng C."/>
            <person name="Koh C."/>
            <person name="Lin C."/>
            <person name="Edwards D."/>
            <person name="Mu D."/>
            <person name="Shen D."/>
            <person name="Soumpourou E."/>
            <person name="Li F."/>
            <person name="Fraser F."/>
            <person name="Conant G."/>
            <person name="Lassalle G."/>
            <person name="King G.J."/>
            <person name="Bonnema G."/>
            <person name="Tang H."/>
            <person name="Wang H."/>
            <person name="Belcram H."/>
            <person name="Zhou H."/>
            <person name="Hirakawa H."/>
            <person name="Abe H."/>
            <person name="Guo H."/>
            <person name="Wang H."/>
            <person name="Jin H."/>
            <person name="Parkin I.A."/>
            <person name="Batley J."/>
            <person name="Kim J.S."/>
            <person name="Just J."/>
            <person name="Li J."/>
            <person name="Xu J."/>
            <person name="Deng J."/>
            <person name="Kim J.A."/>
            <person name="Li J."/>
            <person name="Yu J."/>
            <person name="Meng J."/>
            <person name="Wang J."/>
            <person name="Min J."/>
            <person name="Poulain J."/>
            <person name="Wang J."/>
            <person name="Hatakeyama K."/>
            <person name="Wu K."/>
            <person name="Wang L."/>
            <person name="Fang L."/>
            <person name="Trick M."/>
            <person name="Links M.G."/>
            <person name="Zhao M."/>
            <person name="Jin M."/>
            <person name="Ramchiary N."/>
            <person name="Drou N."/>
            <person name="Berkman P.J."/>
            <person name="Cai Q."/>
            <person name="Huang Q."/>
            <person name="Li R."/>
            <person name="Tabata S."/>
            <person name="Cheng S."/>
            <person name="Zhang S."/>
            <person name="Zhang S."/>
            <person name="Huang S."/>
            <person name="Sato S."/>
            <person name="Sun S."/>
            <person name="Kwon S.J."/>
            <person name="Choi S.R."/>
            <person name="Lee T.H."/>
            <person name="Fan W."/>
            <person name="Zhao X."/>
            <person name="Tan X."/>
            <person name="Xu X."/>
            <person name="Wang Y."/>
            <person name="Qiu Y."/>
            <person name="Yin Y."/>
            <person name="Li Y."/>
            <person name="Du Y."/>
            <person name="Liao Y."/>
            <person name="Lim Y."/>
            <person name="Narusaka Y."/>
            <person name="Wang Y."/>
            <person name="Wang Z."/>
            <person name="Li Z."/>
            <person name="Wang Z."/>
            <person name="Xiong Z."/>
            <person name="Zhang Z."/>
        </authorList>
    </citation>
    <scope>NUCLEOTIDE SEQUENCE [LARGE SCALE GENOMIC DNA]</scope>
    <source>
        <strain evidence="1 2">cv. Chiifu-401-42</strain>
    </source>
</reference>
<dbReference type="STRING" id="51351.M4E4R3"/>
<dbReference type="Proteomes" id="UP000011750">
    <property type="component" value="Chromosome A01"/>
</dbReference>
<protein>
    <submittedName>
        <fullName evidence="1">Uncharacterized protein</fullName>
    </submittedName>
</protein>
<sequence>MDHKLSVVVYICEQVDENTAKANQVKQSGQAKVKQLADKYEEIVKQFHEYTVKFGAVLPSL</sequence>
<reference evidence="1" key="3">
    <citation type="submission" date="2023-03" db="UniProtKB">
        <authorList>
            <consortium name="EnsemblPlants"/>
        </authorList>
    </citation>
    <scope>IDENTIFICATION</scope>
    <source>
        <strain evidence="1">cv. Chiifu-401-42</strain>
    </source>
</reference>
<dbReference type="Gramene" id="Bra023767.1">
    <property type="protein sequence ID" value="Bra023767.1-P"/>
    <property type="gene ID" value="Bra023767"/>
</dbReference>
<evidence type="ECO:0000313" key="1">
    <source>
        <dbReference type="EnsemblPlants" id="Bra023767.1-P"/>
    </source>
</evidence>
<accession>M4E4R3</accession>
<name>M4E4R3_BRACM</name>
<proteinExistence type="predicted"/>
<dbReference type="AlphaFoldDB" id="M4E4R3"/>
<reference evidence="1 2" key="2">
    <citation type="journal article" date="2018" name="Hortic Res">
        <title>Improved Brassica rapa reference genome by single-molecule sequencing and chromosome conformation capture technologies.</title>
        <authorList>
            <person name="Zhang L."/>
            <person name="Cai X."/>
            <person name="Wu J."/>
            <person name="Liu M."/>
            <person name="Grob S."/>
            <person name="Cheng F."/>
            <person name="Liang J."/>
            <person name="Cai C."/>
            <person name="Liu Z."/>
            <person name="Liu B."/>
            <person name="Wang F."/>
            <person name="Li S."/>
            <person name="Liu F."/>
            <person name="Li X."/>
            <person name="Cheng L."/>
            <person name="Yang W."/>
            <person name="Li M.H."/>
            <person name="Grossniklaus U."/>
            <person name="Zheng H."/>
            <person name="Wang X."/>
        </authorList>
    </citation>
    <scope>NUCLEOTIDE SEQUENCE [LARGE SCALE GENOMIC DNA]</scope>
    <source>
        <strain evidence="1 2">cv. Chiifu-401-42</strain>
    </source>
</reference>
<evidence type="ECO:0000313" key="2">
    <source>
        <dbReference type="Proteomes" id="UP000011750"/>
    </source>
</evidence>